<dbReference type="Gene3D" id="1.10.1220.70">
    <property type="match status" value="1"/>
</dbReference>
<dbReference type="GO" id="GO:0004930">
    <property type="term" value="F:G protein-coupled receptor activity"/>
    <property type="evidence" value="ECO:0007669"/>
    <property type="project" value="UniProtKB-KW"/>
</dbReference>
<feature type="transmembrane region" description="Helical" evidence="13">
    <location>
        <begin position="54"/>
        <end position="77"/>
    </location>
</feature>
<feature type="transmembrane region" description="Helical" evidence="13">
    <location>
        <begin position="89"/>
        <end position="111"/>
    </location>
</feature>
<evidence type="ECO:0000313" key="15">
    <source>
        <dbReference type="EMBL" id="KAG2457086.1"/>
    </source>
</evidence>
<dbReference type="InterPro" id="IPR050939">
    <property type="entry name" value="Olfactory_GPCR1"/>
</dbReference>
<dbReference type="InterPro" id="IPR017452">
    <property type="entry name" value="GPCR_Rhodpsn_7TM"/>
</dbReference>
<name>A0A8X7WX08_POLSE</name>
<dbReference type="InterPro" id="IPR000725">
    <property type="entry name" value="Olfact_rcpt"/>
</dbReference>
<sequence>MVHISCTDDPKYLAYVSSCSFVLGVGPLVLILSSYSRIVQEALQISSVEGKKKVFSTCVTHLLVVGTFYVPILLSYTLPGLGIPLSTEIYNTMDMIGIIIPPMMNPIIYSFRNNEIKSGIYKLFKAMKTSPDAGRIEKRAGVQLSTEAYNTMVIVGNVVPPMLNPVIYSFRNKEIKNNIVKLLTMKRITPANSDH</sequence>
<keyword evidence="16" id="KW-1185">Reference proteome</keyword>
<keyword evidence="10" id="KW-0675">Receptor</keyword>
<evidence type="ECO:0000256" key="8">
    <source>
        <dbReference type="ARBA" id="ARBA00023136"/>
    </source>
</evidence>
<dbReference type="PROSITE" id="PS50262">
    <property type="entry name" value="G_PROTEIN_RECEP_F1_2"/>
    <property type="match status" value="1"/>
</dbReference>
<evidence type="ECO:0000256" key="12">
    <source>
        <dbReference type="ARBA" id="ARBA00023224"/>
    </source>
</evidence>
<dbReference type="PANTHER" id="PTHR24242:SF359">
    <property type="entry name" value="ODORANT RECEPTOR-RELATED"/>
    <property type="match status" value="1"/>
</dbReference>
<organism evidence="15 16">
    <name type="scientific">Polypterus senegalus</name>
    <name type="common">Senegal bichir</name>
    <dbReference type="NCBI Taxonomy" id="55291"/>
    <lineage>
        <taxon>Eukaryota</taxon>
        <taxon>Metazoa</taxon>
        <taxon>Chordata</taxon>
        <taxon>Craniata</taxon>
        <taxon>Vertebrata</taxon>
        <taxon>Euteleostomi</taxon>
        <taxon>Actinopterygii</taxon>
        <taxon>Polypteriformes</taxon>
        <taxon>Polypteridae</taxon>
        <taxon>Polypterus</taxon>
    </lineage>
</organism>
<dbReference type="PRINTS" id="PR00245">
    <property type="entry name" value="OLFACTORYR"/>
</dbReference>
<feature type="non-terminal residue" evidence="15">
    <location>
        <position position="195"/>
    </location>
</feature>
<comment type="subcellular location">
    <subcellularLocation>
        <location evidence="1">Cell membrane</location>
        <topology evidence="1">Multi-pass membrane protein</topology>
    </subcellularLocation>
</comment>
<protein>
    <submittedName>
        <fullName evidence="15">OR3A1 protein</fullName>
    </submittedName>
</protein>
<evidence type="ECO:0000256" key="2">
    <source>
        <dbReference type="ARBA" id="ARBA00022475"/>
    </source>
</evidence>
<dbReference type="PANTHER" id="PTHR24242">
    <property type="entry name" value="G-PROTEIN COUPLED RECEPTOR"/>
    <property type="match status" value="1"/>
</dbReference>
<dbReference type="Pfam" id="PF13853">
    <property type="entry name" value="7tm_4"/>
    <property type="match status" value="1"/>
</dbReference>
<evidence type="ECO:0000256" key="4">
    <source>
        <dbReference type="ARBA" id="ARBA00022692"/>
    </source>
</evidence>
<keyword evidence="9" id="KW-1015">Disulfide bond</keyword>
<evidence type="ECO:0000256" key="9">
    <source>
        <dbReference type="ARBA" id="ARBA00023157"/>
    </source>
</evidence>
<dbReference type="GO" id="GO:0005886">
    <property type="term" value="C:plasma membrane"/>
    <property type="evidence" value="ECO:0007669"/>
    <property type="project" value="UniProtKB-SubCell"/>
</dbReference>
<proteinExistence type="predicted"/>
<keyword evidence="6 13" id="KW-1133">Transmembrane helix</keyword>
<keyword evidence="11" id="KW-0325">Glycoprotein</keyword>
<dbReference type="GO" id="GO:0004984">
    <property type="term" value="F:olfactory receptor activity"/>
    <property type="evidence" value="ECO:0007669"/>
    <property type="project" value="InterPro"/>
</dbReference>
<accession>A0A8X7WX08</accession>
<feature type="non-terminal residue" evidence="15">
    <location>
        <position position="1"/>
    </location>
</feature>
<comment type="caution">
    <text evidence="15">The sequence shown here is derived from an EMBL/GenBank/DDBJ whole genome shotgun (WGS) entry which is preliminary data.</text>
</comment>
<dbReference type="SUPFAM" id="SSF81321">
    <property type="entry name" value="Family A G protein-coupled receptor-like"/>
    <property type="match status" value="2"/>
</dbReference>
<keyword evidence="2" id="KW-1003">Cell membrane</keyword>
<evidence type="ECO:0000256" key="6">
    <source>
        <dbReference type="ARBA" id="ARBA00022989"/>
    </source>
</evidence>
<keyword evidence="7" id="KW-0297">G-protein coupled receptor</keyword>
<keyword evidence="12" id="KW-0807">Transducer</keyword>
<evidence type="ECO:0000256" key="1">
    <source>
        <dbReference type="ARBA" id="ARBA00004651"/>
    </source>
</evidence>
<evidence type="ECO:0000313" key="16">
    <source>
        <dbReference type="Proteomes" id="UP000886611"/>
    </source>
</evidence>
<keyword evidence="8 13" id="KW-0472">Membrane</keyword>
<gene>
    <name evidence="15" type="primary">Or3a1_3</name>
    <name evidence="15" type="ORF">GTO96_0012648</name>
</gene>
<keyword evidence="3" id="KW-0716">Sensory transduction</keyword>
<evidence type="ECO:0000259" key="14">
    <source>
        <dbReference type="PROSITE" id="PS50262"/>
    </source>
</evidence>
<evidence type="ECO:0000256" key="3">
    <source>
        <dbReference type="ARBA" id="ARBA00022606"/>
    </source>
</evidence>
<keyword evidence="4 13" id="KW-0812">Transmembrane</keyword>
<evidence type="ECO:0000256" key="11">
    <source>
        <dbReference type="ARBA" id="ARBA00023180"/>
    </source>
</evidence>
<dbReference type="Proteomes" id="UP000886611">
    <property type="component" value="Unassembled WGS sequence"/>
</dbReference>
<keyword evidence="5" id="KW-0552">Olfaction</keyword>
<evidence type="ECO:0000256" key="10">
    <source>
        <dbReference type="ARBA" id="ARBA00023170"/>
    </source>
</evidence>
<dbReference type="AlphaFoldDB" id="A0A8X7WX08"/>
<evidence type="ECO:0000256" key="5">
    <source>
        <dbReference type="ARBA" id="ARBA00022725"/>
    </source>
</evidence>
<feature type="domain" description="G-protein coupled receptors family 1 profile" evidence="14">
    <location>
        <begin position="1"/>
        <end position="109"/>
    </location>
</feature>
<evidence type="ECO:0000256" key="7">
    <source>
        <dbReference type="ARBA" id="ARBA00023040"/>
    </source>
</evidence>
<feature type="transmembrane region" description="Helical" evidence="13">
    <location>
        <begin position="12"/>
        <end position="33"/>
    </location>
</feature>
<dbReference type="Gene3D" id="1.20.1070.10">
    <property type="entry name" value="Rhodopsin 7-helix transmembrane proteins"/>
    <property type="match status" value="1"/>
</dbReference>
<evidence type="ECO:0000256" key="13">
    <source>
        <dbReference type="SAM" id="Phobius"/>
    </source>
</evidence>
<reference evidence="15 16" key="1">
    <citation type="journal article" date="2021" name="Cell">
        <title>Tracing the genetic footprints of vertebrate landing in non-teleost ray-finned fishes.</title>
        <authorList>
            <person name="Bi X."/>
            <person name="Wang K."/>
            <person name="Yang L."/>
            <person name="Pan H."/>
            <person name="Jiang H."/>
            <person name="Wei Q."/>
            <person name="Fang M."/>
            <person name="Yu H."/>
            <person name="Zhu C."/>
            <person name="Cai Y."/>
            <person name="He Y."/>
            <person name="Gan X."/>
            <person name="Zeng H."/>
            <person name="Yu D."/>
            <person name="Zhu Y."/>
            <person name="Jiang H."/>
            <person name="Qiu Q."/>
            <person name="Yang H."/>
            <person name="Zhang Y.E."/>
            <person name="Wang W."/>
            <person name="Zhu M."/>
            <person name="He S."/>
            <person name="Zhang G."/>
        </authorList>
    </citation>
    <scope>NUCLEOTIDE SEQUENCE [LARGE SCALE GENOMIC DNA]</scope>
    <source>
        <strain evidence="15">Bchr_013</strain>
    </source>
</reference>
<dbReference type="EMBL" id="JAATIS010008602">
    <property type="protein sequence ID" value="KAG2457086.1"/>
    <property type="molecule type" value="Genomic_DNA"/>
</dbReference>